<dbReference type="InterPro" id="IPR037883">
    <property type="entry name" value="Knr4/Smi1-like_sf"/>
</dbReference>
<dbReference type="Gene3D" id="3.40.1580.10">
    <property type="entry name" value="SMI1/KNR4-like"/>
    <property type="match status" value="1"/>
</dbReference>
<organism evidence="1 2">
    <name type="scientific">Prevotella pallens</name>
    <dbReference type="NCBI Taxonomy" id="60133"/>
    <lineage>
        <taxon>Bacteria</taxon>
        <taxon>Pseudomonadati</taxon>
        <taxon>Bacteroidota</taxon>
        <taxon>Bacteroidia</taxon>
        <taxon>Bacteroidales</taxon>
        <taxon>Prevotellaceae</taxon>
        <taxon>Prevotella</taxon>
    </lineage>
</organism>
<evidence type="ECO:0000313" key="1">
    <source>
        <dbReference type="EMBL" id="SUC12854.1"/>
    </source>
</evidence>
<dbReference type="OrthoDB" id="3375677at2"/>
<proteinExistence type="predicted"/>
<protein>
    <recommendedName>
        <fullName evidence="3">SMI1 / KNR4 family</fullName>
    </recommendedName>
</protein>
<name>A0A379F3A4_9BACT</name>
<evidence type="ECO:0008006" key="3">
    <source>
        <dbReference type="Google" id="ProtNLM"/>
    </source>
</evidence>
<dbReference type="Proteomes" id="UP000254235">
    <property type="component" value="Unassembled WGS sequence"/>
</dbReference>
<dbReference type="SUPFAM" id="SSF160631">
    <property type="entry name" value="SMI1/KNR4-like"/>
    <property type="match status" value="1"/>
</dbReference>
<dbReference type="EMBL" id="UGTP01000001">
    <property type="protein sequence ID" value="SUC12854.1"/>
    <property type="molecule type" value="Genomic_DNA"/>
</dbReference>
<reference evidence="1 2" key="1">
    <citation type="submission" date="2018-06" db="EMBL/GenBank/DDBJ databases">
        <authorList>
            <consortium name="Pathogen Informatics"/>
            <person name="Doyle S."/>
        </authorList>
    </citation>
    <scope>NUCLEOTIDE SEQUENCE [LARGE SCALE GENOMIC DNA]</scope>
    <source>
        <strain evidence="1 2">NCTC13043</strain>
    </source>
</reference>
<sequence length="170" mass="20041">MVMKKNVMERLQRILKSISETNACKLVKREKPINIEVGFILPDDLRFYFENYTSITFWEKSNYSVKIVRIEGLKKANPIIIGEDVPDDISNNWFIIAEDNPQFITIDLFKERLGRCYDSFWDRHGVVGEQPIIANSFTELLEQLYQSKGDYFYWLQEDFESIGDAYDCLV</sequence>
<gene>
    <name evidence="1" type="ORF">NCTC13043_01471</name>
</gene>
<evidence type="ECO:0000313" key="2">
    <source>
        <dbReference type="Proteomes" id="UP000254235"/>
    </source>
</evidence>
<accession>A0A379F3A4</accession>
<dbReference type="AlphaFoldDB" id="A0A379F3A4"/>